<feature type="transmembrane region" description="Helical" evidence="1">
    <location>
        <begin position="168"/>
        <end position="188"/>
    </location>
</feature>
<feature type="transmembrane region" description="Helical" evidence="1">
    <location>
        <begin position="209"/>
        <end position="229"/>
    </location>
</feature>
<feature type="transmembrane region" description="Helical" evidence="1">
    <location>
        <begin position="124"/>
        <end position="148"/>
    </location>
</feature>
<keyword evidence="4" id="KW-1185">Reference proteome</keyword>
<dbReference type="EMBL" id="ML145085">
    <property type="protein sequence ID" value="TBU65160.1"/>
    <property type="molecule type" value="Genomic_DNA"/>
</dbReference>
<dbReference type="InterPro" id="IPR045339">
    <property type="entry name" value="DUF6534"/>
</dbReference>
<dbReference type="PANTHER" id="PTHR40465">
    <property type="entry name" value="CHROMOSOME 1, WHOLE GENOME SHOTGUN SEQUENCE"/>
    <property type="match status" value="1"/>
</dbReference>
<accession>A0A4Q9QCW4</accession>
<organism evidence="3 4">
    <name type="scientific">Dichomitus squalens</name>
    <dbReference type="NCBI Taxonomy" id="114155"/>
    <lineage>
        <taxon>Eukaryota</taxon>
        <taxon>Fungi</taxon>
        <taxon>Dikarya</taxon>
        <taxon>Basidiomycota</taxon>
        <taxon>Agaricomycotina</taxon>
        <taxon>Agaricomycetes</taxon>
        <taxon>Polyporales</taxon>
        <taxon>Polyporaceae</taxon>
        <taxon>Dichomitus</taxon>
    </lineage>
</organism>
<sequence>MGSLSAAAEFADKFFGGLLVEVLIACVLYGVTTLQTFIYFQKYPNDSPYVKLFVAAVWILETVHTAFCIHVVYGYLILNFADVENFGKIYWSIGITVITEVVLSTMVQSFYVRRVWIMSNYRRLLTGGIAFCVVCRIAFGIGSTVLSYRFREWSAFRAQKSSLVTVSGGLGAAALVDVLVALTLSWYLSRGRSDFPQVSKSRVNLIMLYAVNSGAITAAASVLSVILYATQSKSLVFLGIVEIQGKLYANSFLGSLNARAHIRSKNNPVQYPSFESYSNNGFRAPPVPKVEVFQQTMVTTDLGLHNVGHELENVSAIPRSRSSSVSRLLKTQSADGHGIAV</sequence>
<feature type="domain" description="DUF6534" evidence="2">
    <location>
        <begin position="173"/>
        <end position="261"/>
    </location>
</feature>
<feature type="transmembrane region" description="Helical" evidence="1">
    <location>
        <begin position="89"/>
        <end position="112"/>
    </location>
</feature>
<name>A0A4Q9QCW4_9APHY</name>
<protein>
    <recommendedName>
        <fullName evidence="2">DUF6534 domain-containing protein</fullName>
    </recommendedName>
</protein>
<evidence type="ECO:0000313" key="4">
    <source>
        <dbReference type="Proteomes" id="UP000292082"/>
    </source>
</evidence>
<feature type="transmembrane region" description="Helical" evidence="1">
    <location>
        <begin position="14"/>
        <end position="40"/>
    </location>
</feature>
<dbReference type="STRING" id="114155.A0A4Q9QCW4"/>
<dbReference type="AlphaFoldDB" id="A0A4Q9QCW4"/>
<dbReference type="Pfam" id="PF20152">
    <property type="entry name" value="DUF6534"/>
    <property type="match status" value="1"/>
</dbReference>
<proteinExistence type="predicted"/>
<dbReference type="Proteomes" id="UP000292082">
    <property type="component" value="Unassembled WGS sequence"/>
</dbReference>
<evidence type="ECO:0000256" key="1">
    <source>
        <dbReference type="SAM" id="Phobius"/>
    </source>
</evidence>
<gene>
    <name evidence="3" type="ORF">BD310DRAFT_304335</name>
</gene>
<evidence type="ECO:0000313" key="3">
    <source>
        <dbReference type="EMBL" id="TBU65160.1"/>
    </source>
</evidence>
<dbReference type="PANTHER" id="PTHR40465:SF1">
    <property type="entry name" value="DUF6534 DOMAIN-CONTAINING PROTEIN"/>
    <property type="match status" value="1"/>
</dbReference>
<evidence type="ECO:0000259" key="2">
    <source>
        <dbReference type="Pfam" id="PF20152"/>
    </source>
</evidence>
<keyword evidence="1" id="KW-0812">Transmembrane</keyword>
<keyword evidence="1" id="KW-0472">Membrane</keyword>
<feature type="transmembrane region" description="Helical" evidence="1">
    <location>
        <begin position="52"/>
        <end position="77"/>
    </location>
</feature>
<keyword evidence="1" id="KW-1133">Transmembrane helix</keyword>
<reference evidence="3 4" key="1">
    <citation type="submission" date="2019-01" db="EMBL/GenBank/DDBJ databases">
        <title>Draft genome sequences of three monokaryotic isolates of the white-rot basidiomycete fungus Dichomitus squalens.</title>
        <authorList>
            <consortium name="DOE Joint Genome Institute"/>
            <person name="Lopez S.C."/>
            <person name="Andreopoulos B."/>
            <person name="Pangilinan J."/>
            <person name="Lipzen A."/>
            <person name="Riley R."/>
            <person name="Ahrendt S."/>
            <person name="Ng V."/>
            <person name="Barry K."/>
            <person name="Daum C."/>
            <person name="Grigoriev I.V."/>
            <person name="Hilden K.S."/>
            <person name="Makela M.R."/>
            <person name="de Vries R.P."/>
        </authorList>
    </citation>
    <scope>NUCLEOTIDE SEQUENCE [LARGE SCALE GENOMIC DNA]</scope>
    <source>
        <strain evidence="3 4">CBS 464.89</strain>
    </source>
</reference>